<dbReference type="PROSITE" id="PS50297">
    <property type="entry name" value="ANK_REP_REGION"/>
    <property type="match status" value="2"/>
</dbReference>
<evidence type="ECO:0000313" key="5">
    <source>
        <dbReference type="EMBL" id="KAF2667533.1"/>
    </source>
</evidence>
<dbReference type="EMBL" id="MU004237">
    <property type="protein sequence ID" value="KAF2667533.1"/>
    <property type="molecule type" value="Genomic_DNA"/>
</dbReference>
<feature type="repeat" description="ANK" evidence="3">
    <location>
        <begin position="268"/>
        <end position="300"/>
    </location>
</feature>
<evidence type="ECO:0000256" key="2">
    <source>
        <dbReference type="ARBA" id="ARBA00023043"/>
    </source>
</evidence>
<feature type="repeat" description="ANK" evidence="3">
    <location>
        <begin position="36"/>
        <end position="68"/>
    </location>
</feature>
<feature type="region of interest" description="Disordered" evidence="4">
    <location>
        <begin position="964"/>
        <end position="984"/>
    </location>
</feature>
<evidence type="ECO:0000256" key="4">
    <source>
        <dbReference type="SAM" id="MobiDB-lite"/>
    </source>
</evidence>
<feature type="region of interest" description="Disordered" evidence="4">
    <location>
        <begin position="790"/>
        <end position="860"/>
    </location>
</feature>
<dbReference type="InterPro" id="IPR036770">
    <property type="entry name" value="Ankyrin_rpt-contain_sf"/>
</dbReference>
<feature type="repeat" description="ANK" evidence="3">
    <location>
        <begin position="70"/>
        <end position="97"/>
    </location>
</feature>
<feature type="repeat" description="ANK" evidence="3">
    <location>
        <begin position="438"/>
        <end position="470"/>
    </location>
</feature>
<keyword evidence="6" id="KW-1185">Reference proteome</keyword>
<dbReference type="PANTHER" id="PTHR24198:SF165">
    <property type="entry name" value="ANKYRIN REPEAT-CONTAINING PROTEIN-RELATED"/>
    <property type="match status" value="1"/>
</dbReference>
<dbReference type="Proteomes" id="UP000799302">
    <property type="component" value="Unassembled WGS sequence"/>
</dbReference>
<feature type="compositionally biased region" description="Basic and acidic residues" evidence="4">
    <location>
        <begin position="790"/>
        <end position="805"/>
    </location>
</feature>
<dbReference type="Gene3D" id="1.25.40.20">
    <property type="entry name" value="Ankyrin repeat-containing domain"/>
    <property type="match status" value="3"/>
</dbReference>
<dbReference type="PROSITE" id="PS50088">
    <property type="entry name" value="ANK_REPEAT"/>
    <property type="match status" value="6"/>
</dbReference>
<feature type="compositionally biased region" description="Polar residues" evidence="4">
    <location>
        <begin position="840"/>
        <end position="860"/>
    </location>
</feature>
<dbReference type="SUPFAM" id="SSF48403">
    <property type="entry name" value="Ankyrin repeat"/>
    <property type="match status" value="2"/>
</dbReference>
<dbReference type="InterPro" id="IPR002110">
    <property type="entry name" value="Ankyrin_rpt"/>
</dbReference>
<keyword evidence="1" id="KW-0677">Repeat</keyword>
<name>A0A6A6U8B1_9PEZI</name>
<dbReference type="OrthoDB" id="427518at2759"/>
<dbReference type="Pfam" id="PF13637">
    <property type="entry name" value="Ank_4"/>
    <property type="match status" value="1"/>
</dbReference>
<accession>A0A6A6U8B1</accession>
<organism evidence="5 6">
    <name type="scientific">Microthyrium microscopicum</name>
    <dbReference type="NCBI Taxonomy" id="703497"/>
    <lineage>
        <taxon>Eukaryota</taxon>
        <taxon>Fungi</taxon>
        <taxon>Dikarya</taxon>
        <taxon>Ascomycota</taxon>
        <taxon>Pezizomycotina</taxon>
        <taxon>Dothideomycetes</taxon>
        <taxon>Dothideomycetes incertae sedis</taxon>
        <taxon>Microthyriales</taxon>
        <taxon>Microthyriaceae</taxon>
        <taxon>Microthyrium</taxon>
    </lineage>
</organism>
<dbReference type="PANTHER" id="PTHR24198">
    <property type="entry name" value="ANKYRIN REPEAT AND PROTEIN KINASE DOMAIN-CONTAINING PROTEIN"/>
    <property type="match status" value="1"/>
</dbReference>
<evidence type="ECO:0000313" key="6">
    <source>
        <dbReference type="Proteomes" id="UP000799302"/>
    </source>
</evidence>
<feature type="compositionally biased region" description="Basic and acidic residues" evidence="4">
    <location>
        <begin position="830"/>
        <end position="839"/>
    </location>
</feature>
<evidence type="ECO:0000256" key="1">
    <source>
        <dbReference type="ARBA" id="ARBA00022737"/>
    </source>
</evidence>
<sequence length="1077" mass="119438">MAFSRKLPIVDSAWKYISKTKQPLEATELLNQPNLSGGSPLEVAITNNSTPIAKYFLALGAEIHPLRYLLHHAAAHGNRSIAKVLLRRTKDPNPKDSNGETPLFAAIKSRRWDFIESYFQECAKLAIVVDVNATNKHSETLLLLAISLSSSKISELLLSKGATSIPNTLGTYPIHLAAILGLDSVVKVLVNHDGAKSSNNWGCTALYCAANNGKLGILKFLATHSPGLINVADKTGYTPLMVALKHKYYDIANYLLDSKADCRSHADDGINSLHVAVTGSNVKMVQRLLDLGVDGNATTNQGQTVTHYAVRGDSWAQMEIIEELVKRGYNQVNILDQGGISVLHSAAIKGHLKILQRLESLGGTLEVESVFGYNLVLIASVRGQLEILKYLRRRGADFTYRAQDGLDALALAAESYPETVKLLLDIIPERANDQANIYQDSPLLIAARAKNHLAVRYLLEAGADPFRRNLLGLCTWDYACHHQQTQEEIEKVFGKFDVDEKWHSGNERRSILMKTVNDCVAKLTELTQSPKSSQSTTSLFVSESVMILLSQTLLHLGDQKAFKICHMALLSILQPVSIGNNWDCSMCQTELFAVEHFVCKSCPGLVLLCKKCMLAYNSSGKCAPLALKVLVSLEETVRPIRAVLQDTLLSTATAAMYLNDITREWLTQTTEAYDSWVLKYSSQGELVQIPRPGERCLRMIQEMYSGLLQRGASIDFHLAEDVELIKTTLGRFCALQSEHRADKAPLSFTCKDHDFLSISQKCFENINAAAISGTVTLAFLSTLLSKYDNGKENDESTEHITESKGKNHFSTSPLGMETADVPEPASTLDLSERSHRTSLKEPSQANFWSPPNQHLSKGSDTTQLLKRSRTLPQSSEVAKFPRRSMSLRTWDFEGSKALESTKYTLPSSKTKGRLFKSFDIDQTATIEYASLAKAYHTLASNQVPSARPKPEADLEMVEKRKLINPGKPKHGQENQTWSNVTNADDKGVPAEMLRKFRMNGEDKEIIKSAYTKCYGYAADDTFLNIWAAAVEITEVIKPGWKHEYFLDALHELETTEASRLEAERLDESLYQSTDTDG</sequence>
<feature type="compositionally biased region" description="Polar residues" evidence="4">
    <location>
        <begin position="973"/>
        <end position="982"/>
    </location>
</feature>
<gene>
    <name evidence="5" type="ORF">BT63DRAFT_480482</name>
</gene>
<feature type="repeat" description="ANK" evidence="3">
    <location>
        <begin position="235"/>
        <end position="267"/>
    </location>
</feature>
<dbReference type="SMART" id="SM00248">
    <property type="entry name" value="ANK"/>
    <property type="match status" value="13"/>
</dbReference>
<protein>
    <submittedName>
        <fullName evidence="5">Ankyrin</fullName>
    </submittedName>
</protein>
<proteinExistence type="predicted"/>
<dbReference type="AlphaFoldDB" id="A0A6A6U8B1"/>
<feature type="repeat" description="ANK" evidence="3">
    <location>
        <begin position="338"/>
        <end position="370"/>
    </location>
</feature>
<keyword evidence="2 3" id="KW-0040">ANK repeat</keyword>
<reference evidence="5" key="1">
    <citation type="journal article" date="2020" name="Stud. Mycol.">
        <title>101 Dothideomycetes genomes: a test case for predicting lifestyles and emergence of pathogens.</title>
        <authorList>
            <person name="Haridas S."/>
            <person name="Albert R."/>
            <person name="Binder M."/>
            <person name="Bloem J."/>
            <person name="Labutti K."/>
            <person name="Salamov A."/>
            <person name="Andreopoulos B."/>
            <person name="Baker S."/>
            <person name="Barry K."/>
            <person name="Bills G."/>
            <person name="Bluhm B."/>
            <person name="Cannon C."/>
            <person name="Castanera R."/>
            <person name="Culley D."/>
            <person name="Daum C."/>
            <person name="Ezra D."/>
            <person name="Gonzalez J."/>
            <person name="Henrissat B."/>
            <person name="Kuo A."/>
            <person name="Liang C."/>
            <person name="Lipzen A."/>
            <person name="Lutzoni F."/>
            <person name="Magnuson J."/>
            <person name="Mondo S."/>
            <person name="Nolan M."/>
            <person name="Ohm R."/>
            <person name="Pangilinan J."/>
            <person name="Park H.-J."/>
            <person name="Ramirez L."/>
            <person name="Alfaro M."/>
            <person name="Sun H."/>
            <person name="Tritt A."/>
            <person name="Yoshinaga Y."/>
            <person name="Zwiers L.-H."/>
            <person name="Turgeon B."/>
            <person name="Goodwin S."/>
            <person name="Spatafora J."/>
            <person name="Crous P."/>
            <person name="Grigoriev I."/>
        </authorList>
    </citation>
    <scope>NUCLEOTIDE SEQUENCE</scope>
    <source>
        <strain evidence="5">CBS 115976</strain>
    </source>
</reference>
<evidence type="ECO:0000256" key="3">
    <source>
        <dbReference type="PROSITE-ProRule" id="PRU00023"/>
    </source>
</evidence>
<dbReference type="Pfam" id="PF12796">
    <property type="entry name" value="Ank_2"/>
    <property type="match status" value="3"/>
</dbReference>